<sequence length="424" mass="47748">MAAKITGIVMGSPAEKSGIKTGETVLEINGIPIVDYLDYMYASCQEEAEVKLENRTVRIFNEDYLPLGMEFSTLLIDAPKSCHNKCIFCFIDQLPRNMRQTCYFKDDDYRLSFLQGNYVSMTNMKDADVERILRYHLPRLNVSVHTTDPQLREYMLHNRRAGEVLSYLRRFVDGGINLNAQIVLCPGVNDGAALDKTIGDLGSLGDCMESVSIVPVGLSDHREGLADLKRFDRSSARDVIEQVTLWQEKFLKERGTRLVYLGDEFYIMAQMPLPEYEAYEDFPQIENGVGLCASLEYEYCQALKETKSRLPAKSKTVATGKIACKFIEHLIGMLEGNKIDVVPVENRFFGENITVTGLITGGDLVQQLQDRKLGEEVLISEAMLQHENPIFLDDMTVEEVERALGVPVRAVPNDGYALLEALLQ</sequence>
<reference evidence="2" key="1">
    <citation type="submission" date="2020-10" db="EMBL/GenBank/DDBJ databases">
        <title>ChiBAC.</title>
        <authorList>
            <person name="Zenner C."/>
            <person name="Hitch T.C.A."/>
            <person name="Clavel T."/>
        </authorList>
    </citation>
    <scope>NUCLEOTIDE SEQUENCE</scope>
    <source>
        <strain evidence="2">DSM 107454</strain>
    </source>
</reference>
<dbReference type="PROSITE" id="PS50106">
    <property type="entry name" value="PDZ"/>
    <property type="match status" value="1"/>
</dbReference>
<dbReference type="InterPro" id="IPR007549">
    <property type="entry name" value="DUF512"/>
</dbReference>
<evidence type="ECO:0000313" key="3">
    <source>
        <dbReference type="Proteomes" id="UP000806542"/>
    </source>
</evidence>
<dbReference type="SUPFAM" id="SSF50156">
    <property type="entry name" value="PDZ domain-like"/>
    <property type="match status" value="1"/>
</dbReference>
<dbReference type="EMBL" id="JADCKB010000016">
    <property type="protein sequence ID" value="MBE5040436.1"/>
    <property type="molecule type" value="Genomic_DNA"/>
</dbReference>
<dbReference type="Pfam" id="PF19238">
    <property type="entry name" value="Radical_SAM_2"/>
    <property type="match status" value="1"/>
</dbReference>
<dbReference type="Proteomes" id="UP000806542">
    <property type="component" value="Unassembled WGS sequence"/>
</dbReference>
<protein>
    <submittedName>
        <fullName evidence="2">DUF512 domain-containing protein</fullName>
    </submittedName>
</protein>
<feature type="domain" description="PDZ" evidence="1">
    <location>
        <begin position="1"/>
        <end position="33"/>
    </location>
</feature>
<dbReference type="InterPro" id="IPR058240">
    <property type="entry name" value="rSAM_sf"/>
</dbReference>
<organism evidence="2 3">
    <name type="scientific">Ructibacterium gallinarum</name>
    <dbReference type="NCBI Taxonomy" id="2779355"/>
    <lineage>
        <taxon>Bacteria</taxon>
        <taxon>Bacillati</taxon>
        <taxon>Bacillota</taxon>
        <taxon>Clostridia</taxon>
        <taxon>Eubacteriales</taxon>
        <taxon>Oscillospiraceae</taxon>
        <taxon>Ructibacterium</taxon>
    </lineage>
</organism>
<keyword evidence="3" id="KW-1185">Reference proteome</keyword>
<evidence type="ECO:0000313" key="2">
    <source>
        <dbReference type="EMBL" id="MBE5040436.1"/>
    </source>
</evidence>
<dbReference type="InterPro" id="IPR001478">
    <property type="entry name" value="PDZ"/>
</dbReference>
<evidence type="ECO:0000259" key="1">
    <source>
        <dbReference type="PROSITE" id="PS50106"/>
    </source>
</evidence>
<dbReference type="Gene3D" id="2.30.42.10">
    <property type="match status" value="1"/>
</dbReference>
<dbReference type="InterPro" id="IPR036034">
    <property type="entry name" value="PDZ_sf"/>
</dbReference>
<dbReference type="RefSeq" id="WP_226392989.1">
    <property type="nucleotide sequence ID" value="NZ_JADCKB010000016.1"/>
</dbReference>
<accession>A0A9D5R8I0</accession>
<dbReference type="SUPFAM" id="SSF102114">
    <property type="entry name" value="Radical SAM enzymes"/>
    <property type="match status" value="1"/>
</dbReference>
<comment type="caution">
    <text evidence="2">The sequence shown here is derived from an EMBL/GenBank/DDBJ whole genome shotgun (WGS) entry which is preliminary data.</text>
</comment>
<dbReference type="Gene3D" id="3.20.20.70">
    <property type="entry name" value="Aldolase class I"/>
    <property type="match status" value="1"/>
</dbReference>
<dbReference type="Pfam" id="PF04459">
    <property type="entry name" value="DUF512"/>
    <property type="match status" value="1"/>
</dbReference>
<dbReference type="InterPro" id="IPR013785">
    <property type="entry name" value="Aldolase_TIM"/>
</dbReference>
<gene>
    <name evidence="2" type="ORF">INF28_08190</name>
</gene>
<name>A0A9D5R8I0_9FIRM</name>
<dbReference type="AlphaFoldDB" id="A0A9D5R8I0"/>
<proteinExistence type="predicted"/>
<dbReference type="InterPro" id="IPR045375">
    <property type="entry name" value="Put_radical_SAM-like_N"/>
</dbReference>